<evidence type="ECO:0008006" key="4">
    <source>
        <dbReference type="Google" id="ProtNLM"/>
    </source>
</evidence>
<accession>A0A934HYE0</accession>
<keyword evidence="1" id="KW-1133">Transmembrane helix</keyword>
<protein>
    <recommendedName>
        <fullName evidence="4">DUF3784 domain-containing protein</fullName>
    </recommendedName>
</protein>
<dbReference type="AlphaFoldDB" id="A0A934HYE0"/>
<name>A0A934HYE0_9CLOT</name>
<comment type="caution">
    <text evidence="2">The sequence shown here is derived from an EMBL/GenBank/DDBJ whole genome shotgun (WGS) entry which is preliminary data.</text>
</comment>
<sequence length="105" mass="11939">MDSVAWGPLLTLFGITGILQGLGMKYNKAIRKKLMIDAEGIDKKYINFKINFLIFTGTFILLIQLVARFNPSTGEKLQILLSAFLLLAITSDMVYRKIRNKKRQS</sequence>
<evidence type="ECO:0000256" key="1">
    <source>
        <dbReference type="SAM" id="Phobius"/>
    </source>
</evidence>
<keyword evidence="3" id="KW-1185">Reference proteome</keyword>
<feature type="transmembrane region" description="Helical" evidence="1">
    <location>
        <begin position="77"/>
        <end position="95"/>
    </location>
</feature>
<dbReference type="Proteomes" id="UP000622687">
    <property type="component" value="Unassembled WGS sequence"/>
</dbReference>
<dbReference type="EMBL" id="JAEEGB010000008">
    <property type="protein sequence ID" value="MBI6872792.1"/>
    <property type="molecule type" value="Genomic_DNA"/>
</dbReference>
<dbReference type="RefSeq" id="WP_211142285.1">
    <property type="nucleotide sequence ID" value="NZ_JAEEGB010000008.1"/>
</dbReference>
<keyword evidence="1" id="KW-0472">Membrane</keyword>
<reference evidence="2" key="1">
    <citation type="submission" date="2020-12" db="EMBL/GenBank/DDBJ databases">
        <title>Clostridium thailandense sp. nov., a novel acetogenic bacterium isolated from peat land soil in Thailand.</title>
        <authorList>
            <person name="Chaikitkaew S."/>
            <person name="Birkeland N.K."/>
        </authorList>
    </citation>
    <scope>NUCLEOTIDE SEQUENCE</scope>
    <source>
        <strain evidence="2">DSM 17425</strain>
    </source>
</reference>
<feature type="transmembrane region" description="Helical" evidence="1">
    <location>
        <begin position="6"/>
        <end position="24"/>
    </location>
</feature>
<evidence type="ECO:0000313" key="3">
    <source>
        <dbReference type="Proteomes" id="UP000622687"/>
    </source>
</evidence>
<keyword evidence="1" id="KW-0812">Transmembrane</keyword>
<gene>
    <name evidence="2" type="ORF">I6U51_08700</name>
</gene>
<feature type="transmembrane region" description="Helical" evidence="1">
    <location>
        <begin position="45"/>
        <end position="65"/>
    </location>
</feature>
<evidence type="ECO:0000313" key="2">
    <source>
        <dbReference type="EMBL" id="MBI6872792.1"/>
    </source>
</evidence>
<proteinExistence type="predicted"/>
<organism evidence="2 3">
    <name type="scientific">Clostridium aciditolerans</name>
    <dbReference type="NCBI Taxonomy" id="339861"/>
    <lineage>
        <taxon>Bacteria</taxon>
        <taxon>Bacillati</taxon>
        <taxon>Bacillota</taxon>
        <taxon>Clostridia</taxon>
        <taxon>Eubacteriales</taxon>
        <taxon>Clostridiaceae</taxon>
        <taxon>Clostridium</taxon>
    </lineage>
</organism>